<dbReference type="CDD" id="cd09271">
    <property type="entry name" value="RNase_H2-C"/>
    <property type="match status" value="1"/>
</dbReference>
<keyword evidence="2" id="KW-1185">Reference proteome</keyword>
<dbReference type="GO" id="GO:0004527">
    <property type="term" value="F:exonuclease activity"/>
    <property type="evidence" value="ECO:0007669"/>
    <property type="project" value="UniProtKB-KW"/>
</dbReference>
<dbReference type="AlphaFoldDB" id="A0A420HRK7"/>
<sequence>MLAIKKDNVEKRKYTVNILPCLINHDGPFTTSKRYWNPVDQPDGLSVAFFRGKKLHGKRLQLPERYRKVVLSKTDKSMPKKILAFAENTTQTEDEHVVEDEENDPIVKIVEEQSEFDDIMIWGHEILPDETTDPFVRGIQEWIDFSALLHSYDDDVNDLESTSSINCCSVGS</sequence>
<evidence type="ECO:0000313" key="2">
    <source>
        <dbReference type="Proteomes" id="UP000286134"/>
    </source>
</evidence>
<proteinExistence type="predicted"/>
<dbReference type="GO" id="GO:0032299">
    <property type="term" value="C:ribonuclease H2 complex"/>
    <property type="evidence" value="ECO:0007669"/>
    <property type="project" value="InterPro"/>
</dbReference>
<dbReference type="Pfam" id="PF08615">
    <property type="entry name" value="RNase_H2_suC"/>
    <property type="match status" value="1"/>
</dbReference>
<keyword evidence="1" id="KW-0378">Hydrolase</keyword>
<dbReference type="PANTHER" id="PTHR47204">
    <property type="entry name" value="OS02G0168900 PROTEIN"/>
    <property type="match status" value="1"/>
</dbReference>
<organism evidence="1 2">
    <name type="scientific">Erysiphe neolycopersici</name>
    <dbReference type="NCBI Taxonomy" id="212602"/>
    <lineage>
        <taxon>Eukaryota</taxon>
        <taxon>Fungi</taxon>
        <taxon>Dikarya</taxon>
        <taxon>Ascomycota</taxon>
        <taxon>Pezizomycotina</taxon>
        <taxon>Leotiomycetes</taxon>
        <taxon>Erysiphales</taxon>
        <taxon>Erysiphaceae</taxon>
        <taxon>Erysiphe</taxon>
    </lineage>
</organism>
<evidence type="ECO:0000313" key="1">
    <source>
        <dbReference type="EMBL" id="RKF60085.1"/>
    </source>
</evidence>
<dbReference type="Proteomes" id="UP000286134">
    <property type="component" value="Unassembled WGS sequence"/>
</dbReference>
<dbReference type="EMBL" id="MCFK01005446">
    <property type="protein sequence ID" value="RKF60085.1"/>
    <property type="molecule type" value="Genomic_DNA"/>
</dbReference>
<gene>
    <name evidence="1" type="ORF">OnM2_054051</name>
</gene>
<dbReference type="PANTHER" id="PTHR47204:SF1">
    <property type="entry name" value="RIBONUCLEASE H2 SUBUNIT C"/>
    <property type="match status" value="1"/>
</dbReference>
<dbReference type="GO" id="GO:0006401">
    <property type="term" value="P:RNA catabolic process"/>
    <property type="evidence" value="ECO:0007669"/>
    <property type="project" value="InterPro"/>
</dbReference>
<dbReference type="Gene3D" id="2.40.128.680">
    <property type="match status" value="1"/>
</dbReference>
<dbReference type="OrthoDB" id="6222486at2759"/>
<keyword evidence="1" id="KW-0540">Nuclease</keyword>
<keyword evidence="1" id="KW-0269">Exonuclease</keyword>
<comment type="caution">
    <text evidence="1">The sequence shown here is derived from an EMBL/GenBank/DDBJ whole genome shotgun (WGS) entry which is preliminary data.</text>
</comment>
<dbReference type="InterPro" id="IPR013924">
    <property type="entry name" value="RNase_H2_suC"/>
</dbReference>
<accession>A0A420HRK7</accession>
<protein>
    <submittedName>
        <fullName evidence="1">Putative rna exonuclease 4</fullName>
    </submittedName>
</protein>
<name>A0A420HRK7_9PEZI</name>
<reference evidence="1 2" key="1">
    <citation type="journal article" date="2018" name="BMC Genomics">
        <title>Comparative genome analyses reveal sequence features reflecting distinct modes of host-adaptation between dicot and monocot powdery mildew.</title>
        <authorList>
            <person name="Wu Y."/>
            <person name="Ma X."/>
            <person name="Pan Z."/>
            <person name="Kale S.D."/>
            <person name="Song Y."/>
            <person name="King H."/>
            <person name="Zhang Q."/>
            <person name="Presley C."/>
            <person name="Deng X."/>
            <person name="Wei C.I."/>
            <person name="Xiao S."/>
        </authorList>
    </citation>
    <scope>NUCLEOTIDE SEQUENCE [LARGE SCALE GENOMIC DNA]</scope>
    <source>
        <strain evidence="1">UMSG2</strain>
    </source>
</reference>
<dbReference type="STRING" id="212602.A0A420HRK7"/>